<dbReference type="PROSITE" id="PS00101">
    <property type="entry name" value="HEXAPEP_TRANSFERASES"/>
    <property type="match status" value="1"/>
</dbReference>
<sequence>MSDNTRAIEELEASRRASLRNTDRNSNPPLTLPDDGKDNRQRMLDGDWYIADHPESKAINQRIGTVAAEFERAFHEDQEAAQKVLAEALGSFGEGSTIRPPIYLDYGDNFHVGADVFVNFGLTVLDVVKVTLGDSVQIGPNVQLLPPVHPLPAKARAAYLESGDEIEIGDNVWIGGGAIILGGVRIGANSVVAAGAVVTKDVPESVVVAGNPAKIIRLIDQNV</sequence>
<evidence type="ECO:0000313" key="7">
    <source>
        <dbReference type="EMBL" id="ALA67629.1"/>
    </source>
</evidence>
<dbReference type="AlphaFoldDB" id="A0A0K2H0R8"/>
<dbReference type="GO" id="GO:0005829">
    <property type="term" value="C:cytosol"/>
    <property type="evidence" value="ECO:0007669"/>
    <property type="project" value="TreeGrafter"/>
</dbReference>
<keyword evidence="3" id="KW-0677">Repeat</keyword>
<feature type="domain" description="Maltose/galactoside acetyltransferase" evidence="6">
    <location>
        <begin position="40"/>
        <end position="94"/>
    </location>
</feature>
<evidence type="ECO:0000313" key="8">
    <source>
        <dbReference type="Proteomes" id="UP000058446"/>
    </source>
</evidence>
<dbReference type="Pfam" id="PF00132">
    <property type="entry name" value="Hexapep"/>
    <property type="match status" value="1"/>
</dbReference>
<dbReference type="InterPro" id="IPR001451">
    <property type="entry name" value="Hexapep"/>
</dbReference>
<dbReference type="Pfam" id="PF12464">
    <property type="entry name" value="Mac"/>
    <property type="match status" value="1"/>
</dbReference>
<evidence type="ECO:0000256" key="3">
    <source>
        <dbReference type="ARBA" id="ARBA00022737"/>
    </source>
</evidence>
<feature type="compositionally biased region" description="Basic and acidic residues" evidence="5">
    <location>
        <begin position="1"/>
        <end position="15"/>
    </location>
</feature>
<dbReference type="SUPFAM" id="SSF51161">
    <property type="entry name" value="Trimeric LpxA-like enzymes"/>
    <property type="match status" value="1"/>
</dbReference>
<dbReference type="CDD" id="cd03357">
    <property type="entry name" value="LbH_MAT_GAT"/>
    <property type="match status" value="1"/>
</dbReference>
<dbReference type="PANTHER" id="PTHR23416:SF23">
    <property type="entry name" value="ACETYLTRANSFERASE C18B11.09C-RELATED"/>
    <property type="match status" value="1"/>
</dbReference>
<keyword evidence="4" id="KW-0012">Acyltransferase</keyword>
<accession>A0A0K2H0R8</accession>
<keyword evidence="2 7" id="KW-0808">Transferase</keyword>
<dbReference type="InterPro" id="IPR011004">
    <property type="entry name" value="Trimer_LpxA-like_sf"/>
</dbReference>
<dbReference type="STRING" id="1408189.CLAC_07810"/>
<evidence type="ECO:0000256" key="4">
    <source>
        <dbReference type="ARBA" id="ARBA00023315"/>
    </source>
</evidence>
<evidence type="ECO:0000256" key="2">
    <source>
        <dbReference type="ARBA" id="ARBA00022679"/>
    </source>
</evidence>
<dbReference type="RefSeq" id="WP_082313241.1">
    <property type="nucleotide sequence ID" value="NZ_CP006841.1"/>
</dbReference>
<dbReference type="PANTHER" id="PTHR23416">
    <property type="entry name" value="SIALIC ACID SYNTHASE-RELATED"/>
    <property type="match status" value="1"/>
</dbReference>
<keyword evidence="8" id="KW-1185">Reference proteome</keyword>
<dbReference type="GO" id="GO:0008374">
    <property type="term" value="F:O-acyltransferase activity"/>
    <property type="evidence" value="ECO:0007669"/>
    <property type="project" value="TreeGrafter"/>
</dbReference>
<dbReference type="KEGG" id="clw:CLAC_07810"/>
<dbReference type="PATRIC" id="fig|1408189.4.peg.1564"/>
<evidence type="ECO:0000259" key="6">
    <source>
        <dbReference type="SMART" id="SM01266"/>
    </source>
</evidence>
<comment type="similarity">
    <text evidence="1">Belongs to the transferase hexapeptide repeat family.</text>
</comment>
<dbReference type="FunFam" id="2.160.10.10:FF:000025">
    <property type="entry name" value="Hexapeptide-repeat containing-acetyltransferase"/>
    <property type="match status" value="1"/>
</dbReference>
<dbReference type="EMBL" id="CP006841">
    <property type="protein sequence ID" value="ALA67629.1"/>
    <property type="molecule type" value="Genomic_DNA"/>
</dbReference>
<evidence type="ECO:0000256" key="5">
    <source>
        <dbReference type="SAM" id="MobiDB-lite"/>
    </source>
</evidence>
<protein>
    <submittedName>
        <fullName evidence="7">Maltose O-acetyltransferase</fullName>
    </submittedName>
</protein>
<dbReference type="InterPro" id="IPR018357">
    <property type="entry name" value="Hexapep_transf_CS"/>
</dbReference>
<feature type="region of interest" description="Disordered" evidence="5">
    <location>
        <begin position="1"/>
        <end position="39"/>
    </location>
</feature>
<dbReference type="OrthoDB" id="2643438at2"/>
<organism evidence="7 8">
    <name type="scientific">Corynebacterium lactis RW2-5</name>
    <dbReference type="NCBI Taxonomy" id="1408189"/>
    <lineage>
        <taxon>Bacteria</taxon>
        <taxon>Bacillati</taxon>
        <taxon>Actinomycetota</taxon>
        <taxon>Actinomycetes</taxon>
        <taxon>Mycobacteriales</taxon>
        <taxon>Corynebacteriaceae</taxon>
        <taxon>Corynebacterium</taxon>
    </lineage>
</organism>
<evidence type="ECO:0000256" key="1">
    <source>
        <dbReference type="ARBA" id="ARBA00007274"/>
    </source>
</evidence>
<reference evidence="7 8" key="1">
    <citation type="submission" date="2013-10" db="EMBL/GenBank/DDBJ databases">
        <title>Complete genome sequence of Corynebacterium lactis DSM 45799(T), isolated from raw cow milk.</title>
        <authorList>
            <person name="Ruckert C."/>
            <person name="Albersmeier A."/>
            <person name="Lipski A."/>
            <person name="Kalinowski J."/>
        </authorList>
    </citation>
    <scope>NUCLEOTIDE SEQUENCE [LARGE SCALE GENOMIC DNA]</scope>
    <source>
        <strain evidence="7 8">RW2-5</strain>
    </source>
</reference>
<dbReference type="InterPro" id="IPR051159">
    <property type="entry name" value="Hexapeptide_acetyltransf"/>
</dbReference>
<dbReference type="GO" id="GO:0016407">
    <property type="term" value="F:acetyltransferase activity"/>
    <property type="evidence" value="ECO:0007669"/>
    <property type="project" value="InterPro"/>
</dbReference>
<dbReference type="Proteomes" id="UP000058446">
    <property type="component" value="Chromosome"/>
</dbReference>
<proteinExistence type="inferred from homology"/>
<dbReference type="InterPro" id="IPR024688">
    <property type="entry name" value="Mac_dom"/>
</dbReference>
<dbReference type="SMART" id="SM01266">
    <property type="entry name" value="Mac"/>
    <property type="match status" value="1"/>
</dbReference>
<dbReference type="Gene3D" id="2.160.10.10">
    <property type="entry name" value="Hexapeptide repeat proteins"/>
    <property type="match status" value="1"/>
</dbReference>
<name>A0A0K2H0R8_9CORY</name>
<gene>
    <name evidence="7" type="ORF">CLAC_07810</name>
</gene>